<dbReference type="EMBL" id="GEDG01023934">
    <property type="protein sequence ID" value="JAP16356.1"/>
    <property type="molecule type" value="Transcribed_RNA"/>
</dbReference>
<name>A0A0V0H7Q2_SOLCH</name>
<evidence type="ECO:0000313" key="2">
    <source>
        <dbReference type="EMBL" id="JAP16356.1"/>
    </source>
</evidence>
<reference evidence="2" key="1">
    <citation type="submission" date="2015-12" db="EMBL/GenBank/DDBJ databases">
        <title>Gene expression during late stages of embryo sac development: a critical building block for successful pollen-pistil interactions.</title>
        <authorList>
            <person name="Liu Y."/>
            <person name="Joly V."/>
            <person name="Sabar M."/>
            <person name="Matton D.P."/>
        </authorList>
    </citation>
    <scope>NUCLEOTIDE SEQUENCE</scope>
</reference>
<dbReference type="AlphaFoldDB" id="A0A0V0H7Q2"/>
<accession>A0A0V0H7Q2</accession>
<organism evidence="2">
    <name type="scientific">Solanum chacoense</name>
    <name type="common">Chaco potato</name>
    <dbReference type="NCBI Taxonomy" id="4108"/>
    <lineage>
        <taxon>Eukaryota</taxon>
        <taxon>Viridiplantae</taxon>
        <taxon>Streptophyta</taxon>
        <taxon>Embryophyta</taxon>
        <taxon>Tracheophyta</taxon>
        <taxon>Spermatophyta</taxon>
        <taxon>Magnoliopsida</taxon>
        <taxon>eudicotyledons</taxon>
        <taxon>Gunneridae</taxon>
        <taxon>Pentapetalae</taxon>
        <taxon>asterids</taxon>
        <taxon>lamiids</taxon>
        <taxon>Solanales</taxon>
        <taxon>Solanaceae</taxon>
        <taxon>Solanoideae</taxon>
        <taxon>Solaneae</taxon>
        <taxon>Solanum</taxon>
    </lineage>
</organism>
<keyword evidence="1" id="KW-0472">Membrane</keyword>
<proteinExistence type="predicted"/>
<keyword evidence="1" id="KW-0812">Transmembrane</keyword>
<protein>
    <submittedName>
        <fullName evidence="2">Putative ovule protein</fullName>
    </submittedName>
</protein>
<keyword evidence="1" id="KW-1133">Transmembrane helix</keyword>
<evidence type="ECO:0000256" key="1">
    <source>
        <dbReference type="SAM" id="Phobius"/>
    </source>
</evidence>
<feature type="transmembrane region" description="Helical" evidence="1">
    <location>
        <begin position="12"/>
        <end position="32"/>
    </location>
</feature>
<sequence length="64" mass="7581">MDKLLNYTPLLTLISFIPTYFKISKILLFTYISRMYPVHNAMYPAMWNVSNVMYPVHNAMYPAM</sequence>